<comment type="caution">
    <text evidence="1">The sequence shown here is derived from an EMBL/GenBank/DDBJ whole genome shotgun (WGS) entry which is preliminary data.</text>
</comment>
<evidence type="ECO:0000313" key="2">
    <source>
        <dbReference type="Proteomes" id="UP000522163"/>
    </source>
</evidence>
<evidence type="ECO:0000313" key="1">
    <source>
        <dbReference type="EMBL" id="MBB6041983.1"/>
    </source>
</evidence>
<gene>
    <name evidence="1" type="ORF">HNQ46_001978</name>
</gene>
<sequence length="150" mass="17151">MFYQLVHENDASFRIRLGVSRITSQEEEILSQILASHPQICGIQIYPATSGIRIFFKGSKQAILESLRKIPYSNVRFLAEQLPKQDSIYVHLLPSSQEIVQEFRGNKKMNPKLKQKLGTEVIIEALVDKFLPEPLNLAYHAFQLILLSKA</sequence>
<accession>A0A7W9SGX6</accession>
<dbReference type="GeneID" id="85015504"/>
<proteinExistence type="predicted"/>
<organism evidence="1 2">
    <name type="scientific">Oribacterium sinus</name>
    <dbReference type="NCBI Taxonomy" id="237576"/>
    <lineage>
        <taxon>Bacteria</taxon>
        <taxon>Bacillati</taxon>
        <taxon>Bacillota</taxon>
        <taxon>Clostridia</taxon>
        <taxon>Lachnospirales</taxon>
        <taxon>Lachnospiraceae</taxon>
        <taxon>Oribacterium</taxon>
    </lineage>
</organism>
<protein>
    <submittedName>
        <fullName evidence="1">Uncharacterized protein</fullName>
    </submittedName>
</protein>
<reference evidence="1 2" key="1">
    <citation type="submission" date="2020-08" db="EMBL/GenBank/DDBJ databases">
        <title>Genomic Encyclopedia of Type Strains, Phase IV (KMG-IV): sequencing the most valuable type-strain genomes for metagenomic binning, comparative biology and taxonomic classification.</title>
        <authorList>
            <person name="Goeker M."/>
        </authorList>
    </citation>
    <scope>NUCLEOTIDE SEQUENCE [LARGE SCALE GENOMIC DNA]</scope>
    <source>
        <strain evidence="1 2">DSM 17245</strain>
    </source>
</reference>
<dbReference type="AlphaFoldDB" id="A0A7W9SGX6"/>
<dbReference type="RefSeq" id="WP_007156739.1">
    <property type="nucleotide sequence ID" value="NZ_CAUVGH010000033.1"/>
</dbReference>
<dbReference type="EMBL" id="JACHHH010000011">
    <property type="protein sequence ID" value="MBB6041983.1"/>
    <property type="molecule type" value="Genomic_DNA"/>
</dbReference>
<dbReference type="Proteomes" id="UP000522163">
    <property type="component" value="Unassembled WGS sequence"/>
</dbReference>
<name>A0A7W9SGX6_9FIRM</name>